<name>A0ABS5IAK2_9PROT</name>
<gene>
    <name evidence="2" type="ORF">KEC16_07005</name>
</gene>
<comment type="caution">
    <text evidence="2">The sequence shown here is derived from an EMBL/GenBank/DDBJ whole genome shotgun (WGS) entry which is preliminary data.</text>
</comment>
<evidence type="ECO:0000313" key="3">
    <source>
        <dbReference type="Proteomes" id="UP000680714"/>
    </source>
</evidence>
<dbReference type="Proteomes" id="UP000680714">
    <property type="component" value="Unassembled WGS sequence"/>
</dbReference>
<proteinExistence type="predicted"/>
<reference evidence="2 3" key="1">
    <citation type="submission" date="2021-04" db="EMBL/GenBank/DDBJ databases">
        <title>Magnetospirillum sulfuroxidans sp. nov., a facultative chemolithoautotrophic sulfur-oxidizing alphaproteobacterium isolated from freshwater sediment and proposals for Paramagetospirillum gen. nov., and Magnetospirillaceae fam. nov.</title>
        <authorList>
            <person name="Koziaeva V."/>
            <person name="Geelhoed J.S."/>
            <person name="Sorokin D.Y."/>
            <person name="Grouzdev D.S."/>
        </authorList>
    </citation>
    <scope>NUCLEOTIDE SEQUENCE [LARGE SCALE GENOMIC DNA]</scope>
    <source>
        <strain evidence="2 3">J10</strain>
    </source>
</reference>
<evidence type="ECO:0000313" key="2">
    <source>
        <dbReference type="EMBL" id="MBR9971456.1"/>
    </source>
</evidence>
<dbReference type="EMBL" id="JAGTUF010000004">
    <property type="protein sequence ID" value="MBR9971456.1"/>
    <property type="molecule type" value="Genomic_DNA"/>
</dbReference>
<keyword evidence="1" id="KW-0472">Membrane</keyword>
<keyword evidence="3" id="KW-1185">Reference proteome</keyword>
<evidence type="ECO:0000256" key="1">
    <source>
        <dbReference type="SAM" id="Phobius"/>
    </source>
</evidence>
<accession>A0ABS5IAK2</accession>
<organism evidence="2 3">
    <name type="scientific">Magnetospirillum sulfuroxidans</name>
    <dbReference type="NCBI Taxonomy" id="611300"/>
    <lineage>
        <taxon>Bacteria</taxon>
        <taxon>Pseudomonadati</taxon>
        <taxon>Pseudomonadota</taxon>
        <taxon>Alphaproteobacteria</taxon>
        <taxon>Rhodospirillales</taxon>
        <taxon>Rhodospirillaceae</taxon>
        <taxon>Magnetospirillum</taxon>
    </lineage>
</organism>
<sequence>MTRDRFDDDLDALLRRYDPAQRIDQARVSRVSRAVLTRIAAEPQTRPSLVRRFCMALNAWGGMPRYAGSLALGLLLGLAVGFASVTQTQAQPTAMQLYAQAQPLSPMGL</sequence>
<keyword evidence="1" id="KW-0812">Transmembrane</keyword>
<protein>
    <submittedName>
        <fullName evidence="2">Uncharacterized protein</fullName>
    </submittedName>
</protein>
<keyword evidence="1" id="KW-1133">Transmembrane helix</keyword>
<dbReference type="RefSeq" id="WP_211547237.1">
    <property type="nucleotide sequence ID" value="NZ_JAGTUF010000004.1"/>
</dbReference>
<feature type="transmembrane region" description="Helical" evidence="1">
    <location>
        <begin position="66"/>
        <end position="85"/>
    </location>
</feature>